<keyword evidence="2" id="KW-1185">Reference proteome</keyword>
<dbReference type="Proteomes" id="UP000615455">
    <property type="component" value="Unassembled WGS sequence"/>
</dbReference>
<gene>
    <name evidence="1" type="ORF">GCM10008018_49090</name>
</gene>
<organism evidence="1 2">
    <name type="scientific">Paenibacillus marchantiophytorum</name>
    <dbReference type="NCBI Taxonomy" id="1619310"/>
    <lineage>
        <taxon>Bacteria</taxon>
        <taxon>Bacillati</taxon>
        <taxon>Bacillota</taxon>
        <taxon>Bacilli</taxon>
        <taxon>Bacillales</taxon>
        <taxon>Paenibacillaceae</taxon>
        <taxon>Paenibacillus</taxon>
    </lineage>
</organism>
<sequence length="56" mass="6409">MLAATEKNGVDVKKTRVKRGLLLCRYSDGDIEYTNTYMVPELTDTLTDFIPQLNTR</sequence>
<evidence type="ECO:0000313" key="1">
    <source>
        <dbReference type="EMBL" id="GFZ96876.1"/>
    </source>
</evidence>
<evidence type="ECO:0000313" key="2">
    <source>
        <dbReference type="Proteomes" id="UP000615455"/>
    </source>
</evidence>
<name>A0ABQ1F1Z1_9BACL</name>
<proteinExistence type="predicted"/>
<reference evidence="2" key="1">
    <citation type="journal article" date="2019" name="Int. J. Syst. Evol. Microbiol.">
        <title>The Global Catalogue of Microorganisms (GCM) 10K type strain sequencing project: providing services to taxonomists for standard genome sequencing and annotation.</title>
        <authorList>
            <consortium name="The Broad Institute Genomics Platform"/>
            <consortium name="The Broad Institute Genome Sequencing Center for Infectious Disease"/>
            <person name="Wu L."/>
            <person name="Ma J."/>
        </authorList>
    </citation>
    <scope>NUCLEOTIDE SEQUENCE [LARGE SCALE GENOMIC DNA]</scope>
    <source>
        <strain evidence="2">CGMCC 1.15043</strain>
    </source>
</reference>
<comment type="caution">
    <text evidence="1">The sequence shown here is derived from an EMBL/GenBank/DDBJ whole genome shotgun (WGS) entry which is preliminary data.</text>
</comment>
<dbReference type="EMBL" id="BMHE01000032">
    <property type="protein sequence ID" value="GFZ96876.1"/>
    <property type="molecule type" value="Genomic_DNA"/>
</dbReference>
<protein>
    <submittedName>
        <fullName evidence="1">Uncharacterized protein</fullName>
    </submittedName>
</protein>
<accession>A0ABQ1F1Z1</accession>